<dbReference type="AlphaFoldDB" id="A0A6V7PG14"/>
<dbReference type="InterPro" id="IPR025724">
    <property type="entry name" value="GAG-pre-integrase_dom"/>
</dbReference>
<name>A0A6V7PG14_ANACO</name>
<keyword evidence="1" id="KW-0378">Hydrolase</keyword>
<keyword evidence="1" id="KW-0645">Protease</keyword>
<feature type="compositionally biased region" description="Basic and acidic residues" evidence="2">
    <location>
        <begin position="34"/>
        <end position="45"/>
    </location>
</feature>
<evidence type="ECO:0000259" key="3">
    <source>
        <dbReference type="Pfam" id="PF13976"/>
    </source>
</evidence>
<feature type="region of interest" description="Disordered" evidence="2">
    <location>
        <begin position="362"/>
        <end position="399"/>
    </location>
</feature>
<dbReference type="GO" id="GO:0008233">
    <property type="term" value="F:peptidase activity"/>
    <property type="evidence" value="ECO:0007669"/>
    <property type="project" value="UniProtKB-KW"/>
</dbReference>
<dbReference type="Gene3D" id="3.30.420.10">
    <property type="entry name" value="Ribonuclease H-like superfamily/Ribonuclease H"/>
    <property type="match status" value="1"/>
</dbReference>
<reference evidence="6" key="1">
    <citation type="submission" date="2020-07" db="EMBL/GenBank/DDBJ databases">
        <authorList>
            <person name="Lin J."/>
        </authorList>
    </citation>
    <scope>NUCLEOTIDE SEQUENCE</scope>
</reference>
<evidence type="ECO:0000313" key="6">
    <source>
        <dbReference type="EMBL" id="CAD1829819.1"/>
    </source>
</evidence>
<feature type="domain" description="Retroviral polymerase SH3-like" evidence="5">
    <location>
        <begin position="310"/>
        <end position="340"/>
    </location>
</feature>
<feature type="compositionally biased region" description="Polar residues" evidence="2">
    <location>
        <begin position="379"/>
        <end position="395"/>
    </location>
</feature>
<sequence length="535" mass="61368">MATSGDHQAAYKGEEEWDAQAFFAIMESKEDYYSNKEEALEEQRSADTAAEEMTPGAKKEKLPKQVPIYALTTIENPREVNYSTDWIIDSGCSNHMTSDKDKLLNTTEYKGGRVVVTANNSKLRITHIGKTIITPRFSSHQVQLQNVYHVPGMKKNLLSVSQLTASVNYVVFGPQDVKIFRNPKILGKQITEGKKVESIYVMSAESAYVEKTWKSETADLWHARLGHVGYHKLKIMMERDMLKGLPQLEVRGDTICAGCQFGKAHQLPYTESKYRAKVPLELVHYDVFGPVKQTSISGMCYIVTFIDDFSSERKGWRCCDPTTGRCYTLRNVVFDEASSWWSSQEVILPDSEEIEIKLQEKLGEQEQEGEKVVPEQEESGQPSMEPTGDEQQLQKSPEPWRTEVHYQTPQEYRPSQLEDIGMQLRRSSRQRKHNPKYANVAIAEEEETPKEPTSYEEAVTSKEWRNAMDERIQALKQNQNRRASSRHIHQTAKHHKIRRVPEAIRNAQQSSIKRELELRGSIERGNSLSLFNRTF</sequence>
<evidence type="ECO:0000259" key="4">
    <source>
        <dbReference type="Pfam" id="PF22936"/>
    </source>
</evidence>
<dbReference type="Pfam" id="PF13976">
    <property type="entry name" value="gag_pre-integrs"/>
    <property type="match status" value="1"/>
</dbReference>
<feature type="domain" description="Retrovirus-related Pol polyprotein from transposon TNT 1-94-like beta-barrel" evidence="4">
    <location>
        <begin position="86"/>
        <end position="165"/>
    </location>
</feature>
<dbReference type="InterPro" id="IPR054722">
    <property type="entry name" value="PolX-like_BBD"/>
</dbReference>
<dbReference type="GO" id="GO:0003676">
    <property type="term" value="F:nucleic acid binding"/>
    <property type="evidence" value="ECO:0007669"/>
    <property type="project" value="InterPro"/>
</dbReference>
<evidence type="ECO:0000256" key="1">
    <source>
        <dbReference type="ARBA" id="ARBA00022670"/>
    </source>
</evidence>
<dbReference type="PANTHER" id="PTHR42648:SF18">
    <property type="entry name" value="RETROTRANSPOSON, UNCLASSIFIED-LIKE PROTEIN"/>
    <property type="match status" value="1"/>
</dbReference>
<proteinExistence type="predicted"/>
<dbReference type="GO" id="GO:0006508">
    <property type="term" value="P:proteolysis"/>
    <property type="evidence" value="ECO:0007669"/>
    <property type="project" value="UniProtKB-KW"/>
</dbReference>
<feature type="region of interest" description="Disordered" evidence="2">
    <location>
        <begin position="34"/>
        <end position="60"/>
    </location>
</feature>
<dbReference type="PANTHER" id="PTHR42648">
    <property type="entry name" value="TRANSPOSASE, PUTATIVE-RELATED"/>
    <property type="match status" value="1"/>
</dbReference>
<evidence type="ECO:0000256" key="2">
    <source>
        <dbReference type="SAM" id="MobiDB-lite"/>
    </source>
</evidence>
<dbReference type="InterPro" id="IPR057670">
    <property type="entry name" value="SH3_retrovirus"/>
</dbReference>
<feature type="compositionally biased region" description="Basic residues" evidence="2">
    <location>
        <begin position="483"/>
        <end position="497"/>
    </location>
</feature>
<dbReference type="EMBL" id="LR862130">
    <property type="protein sequence ID" value="CAD1829819.1"/>
    <property type="molecule type" value="Genomic_DNA"/>
</dbReference>
<dbReference type="Pfam" id="PF22936">
    <property type="entry name" value="Pol_BBD"/>
    <property type="match status" value="1"/>
</dbReference>
<dbReference type="InterPro" id="IPR036397">
    <property type="entry name" value="RNaseH_sf"/>
</dbReference>
<dbReference type="InterPro" id="IPR012337">
    <property type="entry name" value="RNaseH-like_sf"/>
</dbReference>
<dbReference type="SUPFAM" id="SSF53098">
    <property type="entry name" value="Ribonuclease H-like"/>
    <property type="match status" value="1"/>
</dbReference>
<accession>A0A6V7PG14</accession>
<gene>
    <name evidence="6" type="ORF">CB5_LOCUS13030</name>
</gene>
<evidence type="ECO:0000259" key="5">
    <source>
        <dbReference type="Pfam" id="PF25597"/>
    </source>
</evidence>
<dbReference type="Pfam" id="PF25597">
    <property type="entry name" value="SH3_retrovirus"/>
    <property type="match status" value="1"/>
</dbReference>
<feature type="domain" description="GAG-pre-integrase" evidence="3">
    <location>
        <begin position="205"/>
        <end position="263"/>
    </location>
</feature>
<protein>
    <submittedName>
        <fullName evidence="6">Uncharacterized protein</fullName>
    </submittedName>
</protein>
<feature type="compositionally biased region" description="Basic and acidic residues" evidence="2">
    <location>
        <begin position="362"/>
        <end position="374"/>
    </location>
</feature>
<dbReference type="InterPro" id="IPR039537">
    <property type="entry name" value="Retrotran_Ty1/copia-like"/>
</dbReference>
<feature type="region of interest" description="Disordered" evidence="2">
    <location>
        <begin position="477"/>
        <end position="497"/>
    </location>
</feature>
<organism evidence="6">
    <name type="scientific">Ananas comosus var. bracteatus</name>
    <name type="common">red pineapple</name>
    <dbReference type="NCBI Taxonomy" id="296719"/>
    <lineage>
        <taxon>Eukaryota</taxon>
        <taxon>Viridiplantae</taxon>
        <taxon>Streptophyta</taxon>
        <taxon>Embryophyta</taxon>
        <taxon>Tracheophyta</taxon>
        <taxon>Spermatophyta</taxon>
        <taxon>Magnoliopsida</taxon>
        <taxon>Liliopsida</taxon>
        <taxon>Poales</taxon>
        <taxon>Bromeliaceae</taxon>
        <taxon>Bromelioideae</taxon>
        <taxon>Ananas</taxon>
    </lineage>
</organism>